<feature type="transmembrane region" description="Helical" evidence="1">
    <location>
        <begin position="102"/>
        <end position="122"/>
    </location>
</feature>
<name>A0A919Q104_9MICO</name>
<dbReference type="EMBL" id="BONR01000001">
    <property type="protein sequence ID" value="GIG53297.1"/>
    <property type="molecule type" value="Genomic_DNA"/>
</dbReference>
<dbReference type="Pfam" id="PF06993">
    <property type="entry name" value="DUF1304"/>
    <property type="match status" value="1"/>
</dbReference>
<accession>A0A919Q104</accession>
<keyword evidence="1" id="KW-0812">Transmembrane</keyword>
<reference evidence="2" key="1">
    <citation type="submission" date="2021-01" db="EMBL/GenBank/DDBJ databases">
        <title>Whole genome shotgun sequence of Demequina activiva NBRC 110675.</title>
        <authorList>
            <person name="Komaki H."/>
            <person name="Tamura T."/>
        </authorList>
    </citation>
    <scope>NUCLEOTIDE SEQUENCE</scope>
    <source>
        <strain evidence="2">NBRC 110675</strain>
    </source>
</reference>
<comment type="caution">
    <text evidence="2">The sequence shown here is derived from an EMBL/GenBank/DDBJ whole genome shotgun (WGS) entry which is preliminary data.</text>
</comment>
<feature type="transmembrane region" description="Helical" evidence="1">
    <location>
        <begin position="46"/>
        <end position="66"/>
    </location>
</feature>
<dbReference type="Proteomes" id="UP000652354">
    <property type="component" value="Unassembled WGS sequence"/>
</dbReference>
<evidence type="ECO:0000313" key="3">
    <source>
        <dbReference type="Proteomes" id="UP000652354"/>
    </source>
</evidence>
<proteinExistence type="predicted"/>
<sequence>MITAAAVLVMLAGLAHVGFFVAESLLFRRPAVHRLFGARDAETARIQAPVFVNLGFYNLFLGLGAITGAAMLLASGAMALALFASLFMVGAAAVLVATSRRLWRGALVQGLLPAVAVILLLAA</sequence>
<dbReference type="InterPro" id="IPR009732">
    <property type="entry name" value="DUF1304"/>
</dbReference>
<evidence type="ECO:0000256" key="1">
    <source>
        <dbReference type="SAM" id="Phobius"/>
    </source>
</evidence>
<dbReference type="AlphaFoldDB" id="A0A919Q104"/>
<organism evidence="2 3">
    <name type="scientific">Demequina activiva</name>
    <dbReference type="NCBI Taxonomy" id="1582364"/>
    <lineage>
        <taxon>Bacteria</taxon>
        <taxon>Bacillati</taxon>
        <taxon>Actinomycetota</taxon>
        <taxon>Actinomycetes</taxon>
        <taxon>Micrococcales</taxon>
        <taxon>Demequinaceae</taxon>
        <taxon>Demequina</taxon>
    </lineage>
</organism>
<feature type="transmembrane region" description="Helical" evidence="1">
    <location>
        <begin position="73"/>
        <end position="96"/>
    </location>
</feature>
<keyword evidence="1" id="KW-1133">Transmembrane helix</keyword>
<evidence type="ECO:0008006" key="4">
    <source>
        <dbReference type="Google" id="ProtNLM"/>
    </source>
</evidence>
<keyword evidence="1" id="KW-0472">Membrane</keyword>
<protein>
    <recommendedName>
        <fullName evidence="4">DUF1304 domain-containing protein</fullName>
    </recommendedName>
</protein>
<keyword evidence="3" id="KW-1185">Reference proteome</keyword>
<evidence type="ECO:0000313" key="2">
    <source>
        <dbReference type="EMBL" id="GIG53297.1"/>
    </source>
</evidence>
<dbReference type="RefSeq" id="WP_203652782.1">
    <property type="nucleotide sequence ID" value="NZ_BONR01000001.1"/>
</dbReference>
<gene>
    <name evidence="2" type="ORF">Dac01nite_00490</name>
</gene>